<dbReference type="EC" id="2.5.1.9" evidence="4 9"/>
<dbReference type="PANTHER" id="PTHR21098">
    <property type="entry name" value="RIBOFLAVIN SYNTHASE ALPHA CHAIN"/>
    <property type="match status" value="1"/>
</dbReference>
<comment type="function">
    <text evidence="2">Catalyzes the dismutation of two molecules of 6,7-dimethyl-8-ribityllumazine, resulting in the formation of riboflavin and 5-amino-6-(D-ribitylamino)uracil.</text>
</comment>
<organism evidence="12 13">
    <name type="scientific">Apilactobacillus bombintestini</name>
    <dbReference type="NCBI Taxonomy" id="2419772"/>
    <lineage>
        <taxon>Bacteria</taxon>
        <taxon>Bacillati</taxon>
        <taxon>Bacillota</taxon>
        <taxon>Bacilli</taxon>
        <taxon>Lactobacillales</taxon>
        <taxon>Lactobacillaceae</taxon>
        <taxon>Apilactobacillus</taxon>
    </lineage>
</organism>
<evidence type="ECO:0000256" key="1">
    <source>
        <dbReference type="ARBA" id="ARBA00000968"/>
    </source>
</evidence>
<dbReference type="OrthoDB" id="9788537at2"/>
<dbReference type="SUPFAM" id="SSF63380">
    <property type="entry name" value="Riboflavin synthase domain-like"/>
    <property type="match status" value="2"/>
</dbReference>
<dbReference type="InterPro" id="IPR023366">
    <property type="entry name" value="ATP_synth_asu-like_sf"/>
</dbReference>
<keyword evidence="8" id="KW-0677">Repeat</keyword>
<dbReference type="RefSeq" id="WP_120783905.1">
    <property type="nucleotide sequence ID" value="NZ_CP032626.1"/>
</dbReference>
<evidence type="ECO:0000256" key="9">
    <source>
        <dbReference type="NCBIfam" id="TIGR00187"/>
    </source>
</evidence>
<protein>
    <recommendedName>
        <fullName evidence="5 9">Riboflavin synthase</fullName>
        <ecNumber evidence="4 9">2.5.1.9</ecNumber>
    </recommendedName>
</protein>
<dbReference type="Pfam" id="PF00677">
    <property type="entry name" value="Lum_binding"/>
    <property type="match status" value="2"/>
</dbReference>
<dbReference type="InterPro" id="IPR001783">
    <property type="entry name" value="Lumazine-bd"/>
</dbReference>
<evidence type="ECO:0000256" key="6">
    <source>
        <dbReference type="ARBA" id="ARBA00022619"/>
    </source>
</evidence>
<dbReference type="InterPro" id="IPR026017">
    <property type="entry name" value="Lumazine-bd_dom"/>
</dbReference>
<feature type="domain" description="Lumazine-binding" evidence="11">
    <location>
        <begin position="1"/>
        <end position="99"/>
    </location>
</feature>
<dbReference type="NCBIfam" id="NF006767">
    <property type="entry name" value="PRK09289.1"/>
    <property type="match status" value="1"/>
</dbReference>
<sequence length="200" mass="22009">MFSGIVQGTAKLVDAQVTPHNFQIQLKADNPLFRNVNIGQSVAVNGVCLTAIQVDDYTFSAQVMTTTMNISNINPKYLTKDTTVNIETALKLGDSLDGHIVQGHVNGMGQIVTIHDRINSKLFEIKTDHQLLEEMIPKGSITVNGVSLTIVDIFSDSLSVSLTNHSEQVTNFKDYQVGDIVNIETDFIGRQVNAYLKNKE</sequence>
<name>A0A387ARP7_9LACO</name>
<dbReference type="CDD" id="cd00402">
    <property type="entry name" value="Riboflavin_synthase_like"/>
    <property type="match status" value="1"/>
</dbReference>
<comment type="catalytic activity">
    <reaction evidence="1">
        <text>2 6,7-dimethyl-8-(1-D-ribityl)lumazine + H(+) = 5-amino-6-(D-ribitylamino)uracil + riboflavin</text>
        <dbReference type="Rhea" id="RHEA:20772"/>
        <dbReference type="ChEBI" id="CHEBI:15378"/>
        <dbReference type="ChEBI" id="CHEBI:15934"/>
        <dbReference type="ChEBI" id="CHEBI:57986"/>
        <dbReference type="ChEBI" id="CHEBI:58201"/>
        <dbReference type="EC" id="2.5.1.9"/>
    </reaction>
</comment>
<proteinExistence type="predicted"/>
<evidence type="ECO:0000256" key="10">
    <source>
        <dbReference type="PROSITE-ProRule" id="PRU00524"/>
    </source>
</evidence>
<feature type="repeat" description="Lumazine-binding" evidence="10">
    <location>
        <begin position="1"/>
        <end position="99"/>
    </location>
</feature>
<feature type="domain" description="Lumazine-binding" evidence="11">
    <location>
        <begin position="100"/>
        <end position="196"/>
    </location>
</feature>
<dbReference type="AlphaFoldDB" id="A0A387ARP7"/>
<dbReference type="InterPro" id="IPR017938">
    <property type="entry name" value="Riboflavin_synthase-like_b-brl"/>
</dbReference>
<dbReference type="PIRSF" id="PIRSF000498">
    <property type="entry name" value="Riboflavin_syn_A"/>
    <property type="match status" value="1"/>
</dbReference>
<dbReference type="PROSITE" id="PS51177">
    <property type="entry name" value="LUMAZINE_BIND"/>
    <property type="match status" value="2"/>
</dbReference>
<reference evidence="12 13" key="1">
    <citation type="submission" date="2018-09" db="EMBL/GenBank/DDBJ databases">
        <title>Genome sequencing of strain BHWM-4.</title>
        <authorList>
            <person name="Heo J."/>
            <person name="Kim S.-J."/>
            <person name="Kwon S.-W."/>
        </authorList>
    </citation>
    <scope>NUCLEOTIDE SEQUENCE [LARGE SCALE GENOMIC DNA]</scope>
    <source>
        <strain evidence="12 13">BHWM-4</strain>
    </source>
</reference>
<evidence type="ECO:0000256" key="7">
    <source>
        <dbReference type="ARBA" id="ARBA00022679"/>
    </source>
</evidence>
<gene>
    <name evidence="12" type="ORF">D7I45_00825</name>
</gene>
<evidence type="ECO:0000256" key="2">
    <source>
        <dbReference type="ARBA" id="ARBA00002803"/>
    </source>
</evidence>
<evidence type="ECO:0000259" key="11">
    <source>
        <dbReference type="PROSITE" id="PS51177"/>
    </source>
</evidence>
<dbReference type="Proteomes" id="UP000272003">
    <property type="component" value="Chromosome"/>
</dbReference>
<dbReference type="KEGG" id="abom:D7I45_00825"/>
<dbReference type="Gene3D" id="2.40.30.20">
    <property type="match status" value="2"/>
</dbReference>
<accession>A0A387ARP7</accession>
<comment type="pathway">
    <text evidence="3">Cofactor biosynthesis; riboflavin biosynthesis; riboflavin from 2-hydroxy-3-oxobutyl phosphate and 5-amino-6-(D-ribitylamino)uracil: step 2/2.</text>
</comment>
<dbReference type="GO" id="GO:0009231">
    <property type="term" value="P:riboflavin biosynthetic process"/>
    <property type="evidence" value="ECO:0007669"/>
    <property type="project" value="UniProtKB-KW"/>
</dbReference>
<feature type="repeat" description="Lumazine-binding" evidence="10">
    <location>
        <begin position="100"/>
        <end position="196"/>
    </location>
</feature>
<dbReference type="EMBL" id="CP032626">
    <property type="protein sequence ID" value="AYF92131.1"/>
    <property type="molecule type" value="Genomic_DNA"/>
</dbReference>
<dbReference type="GO" id="GO:0004746">
    <property type="term" value="F:riboflavin synthase activity"/>
    <property type="evidence" value="ECO:0007669"/>
    <property type="project" value="UniProtKB-UniRule"/>
</dbReference>
<evidence type="ECO:0000256" key="5">
    <source>
        <dbReference type="ARBA" id="ARBA00013950"/>
    </source>
</evidence>
<evidence type="ECO:0000256" key="4">
    <source>
        <dbReference type="ARBA" id="ARBA00012827"/>
    </source>
</evidence>
<dbReference type="NCBIfam" id="TIGR00187">
    <property type="entry name" value="ribE"/>
    <property type="match status" value="1"/>
</dbReference>
<keyword evidence="7 12" id="KW-0808">Transferase</keyword>
<evidence type="ECO:0000313" key="12">
    <source>
        <dbReference type="EMBL" id="AYF92131.1"/>
    </source>
</evidence>
<evidence type="ECO:0000256" key="3">
    <source>
        <dbReference type="ARBA" id="ARBA00004887"/>
    </source>
</evidence>
<evidence type="ECO:0000313" key="13">
    <source>
        <dbReference type="Proteomes" id="UP000272003"/>
    </source>
</evidence>
<keyword evidence="13" id="KW-1185">Reference proteome</keyword>
<dbReference type="PANTHER" id="PTHR21098:SF12">
    <property type="entry name" value="RIBOFLAVIN SYNTHASE"/>
    <property type="match status" value="1"/>
</dbReference>
<keyword evidence="6" id="KW-0686">Riboflavin biosynthesis</keyword>
<evidence type="ECO:0000256" key="8">
    <source>
        <dbReference type="ARBA" id="ARBA00022737"/>
    </source>
</evidence>